<evidence type="ECO:0000256" key="7">
    <source>
        <dbReference type="ARBA" id="ARBA00023136"/>
    </source>
</evidence>
<keyword evidence="14" id="KW-1185">Reference proteome</keyword>
<dbReference type="EMBL" id="BAABKE010000003">
    <property type="protein sequence ID" value="GAA5098611.1"/>
    <property type="molecule type" value="Genomic_DNA"/>
</dbReference>
<keyword evidence="3 10" id="KW-0328">Glycosyltransferase</keyword>
<feature type="binding site" evidence="10">
    <location>
        <position position="246"/>
    </location>
    <ligand>
        <name>UDP-N-acetyl-alpha-D-glucosamine</name>
        <dbReference type="ChEBI" id="CHEBI:57705"/>
    </ligand>
</feature>
<feature type="domain" description="Glycosyltransferase family 28 N-terminal" evidence="11">
    <location>
        <begin position="10"/>
        <end position="146"/>
    </location>
</feature>
<evidence type="ECO:0000256" key="5">
    <source>
        <dbReference type="ARBA" id="ARBA00022960"/>
    </source>
</evidence>
<comment type="function">
    <text evidence="10">Cell wall formation. Catalyzes the transfer of a GlcNAc subunit on undecaprenyl-pyrophosphoryl-MurNAc-pentapeptide (lipid intermediate I) to form undecaprenyl-pyrophosphoryl-MurNAc-(pentapeptide)GlcNAc (lipid intermediate II).</text>
</comment>
<keyword evidence="9 10" id="KW-0961">Cell wall biogenesis/degradation</keyword>
<evidence type="ECO:0000256" key="9">
    <source>
        <dbReference type="ARBA" id="ARBA00023316"/>
    </source>
</evidence>
<feature type="binding site" evidence="10">
    <location>
        <position position="291"/>
    </location>
    <ligand>
        <name>UDP-N-acetyl-alpha-D-glucosamine</name>
        <dbReference type="ChEBI" id="CHEBI:57705"/>
    </ligand>
</feature>
<dbReference type="Pfam" id="PF04101">
    <property type="entry name" value="Glyco_tran_28_C"/>
    <property type="match status" value="1"/>
</dbReference>
<evidence type="ECO:0000256" key="8">
    <source>
        <dbReference type="ARBA" id="ARBA00023306"/>
    </source>
</evidence>
<comment type="subcellular location">
    <subcellularLocation>
        <location evidence="10">Cell membrane</location>
        <topology evidence="10">Peripheral membrane protein</topology>
        <orientation evidence="10">Cytoplasmic side</orientation>
    </subcellularLocation>
</comment>
<comment type="caution">
    <text evidence="10">Lacks conserved residue(s) required for the propagation of feature annotation.</text>
</comment>
<name>A0ABP9MPT3_9GAMM</name>
<keyword evidence="5 10" id="KW-0133">Cell shape</keyword>
<keyword evidence="2 10" id="KW-0132">Cell division</keyword>
<comment type="similarity">
    <text evidence="10">Belongs to the glycosyltransferase 28 family. MurG subfamily.</text>
</comment>
<feature type="binding site" evidence="10">
    <location>
        <begin position="17"/>
        <end position="19"/>
    </location>
    <ligand>
        <name>UDP-N-acetyl-alpha-D-glucosamine</name>
        <dbReference type="ChEBI" id="CHEBI:57705"/>
    </ligand>
</feature>
<dbReference type="RefSeq" id="WP_077925061.1">
    <property type="nucleotide sequence ID" value="NZ_BAABKE010000003.1"/>
</dbReference>
<dbReference type="SUPFAM" id="SSF53756">
    <property type="entry name" value="UDP-Glycosyltransferase/glycogen phosphorylase"/>
    <property type="match status" value="1"/>
</dbReference>
<dbReference type="InterPro" id="IPR006009">
    <property type="entry name" value="GlcNAc_MurG"/>
</dbReference>
<keyword evidence="1 10" id="KW-1003">Cell membrane</keyword>
<accession>A0ABP9MPT3</accession>
<evidence type="ECO:0000259" key="11">
    <source>
        <dbReference type="Pfam" id="PF03033"/>
    </source>
</evidence>
<sequence>MNQKLQTVDVVIMAGGTGGHIFPGLAVAQRLREQGLSVAWLGAHGLETKLVPNHKIALYSLSIKGLRGNGLKGWFTLPKKLLNAVSEAKVILTQLQPKCVIGFGGFASGPGGIAAKMLKIPLIIHEQNAVPGLTNRWLSKVSTHVLTGFPLSEWAHSQYVGNPVRDELFKLPSPKERLSDRSDELRVLVVGGSQGSRFVNTIVPKIISDSSRKTLVWHQTGDKLYSEAEKSWADVNVQPYRLAPFIDDMAKAYAWADVIICRAGALTLAELTAVGLGSILIPLPTAVDDHQTKNAEFLVKSDAAYCIDEKQFDQKEVVKILDNLTLERCLEMAENAHYNAKPHTVAEIVNTIETTFGH</sequence>
<evidence type="ECO:0000313" key="14">
    <source>
        <dbReference type="Proteomes" id="UP001500631"/>
    </source>
</evidence>
<comment type="pathway">
    <text evidence="10">Cell wall biogenesis; peptidoglycan biosynthesis.</text>
</comment>
<evidence type="ECO:0000256" key="3">
    <source>
        <dbReference type="ARBA" id="ARBA00022676"/>
    </source>
</evidence>
<proteinExistence type="inferred from homology"/>
<dbReference type="Pfam" id="PF03033">
    <property type="entry name" value="Glyco_transf_28"/>
    <property type="match status" value="1"/>
</dbReference>
<keyword evidence="8 10" id="KW-0131">Cell cycle</keyword>
<dbReference type="PANTHER" id="PTHR21015">
    <property type="entry name" value="UDP-N-ACETYLGLUCOSAMINE--N-ACETYLMURAMYL-(PENTAPEPTIDE) PYROPHOSPHORYL-UNDECAPRENOL N-ACETYLGLUCOSAMINE TRANSFERASE 1"/>
    <property type="match status" value="1"/>
</dbReference>
<dbReference type="Proteomes" id="UP001500631">
    <property type="component" value="Unassembled WGS sequence"/>
</dbReference>
<evidence type="ECO:0000256" key="2">
    <source>
        <dbReference type="ARBA" id="ARBA00022618"/>
    </source>
</evidence>
<dbReference type="EC" id="2.4.1.227" evidence="10"/>
<evidence type="ECO:0000313" key="13">
    <source>
        <dbReference type="EMBL" id="GAA5098611.1"/>
    </source>
</evidence>
<keyword evidence="4 10" id="KW-0808">Transferase</keyword>
<evidence type="ECO:0000256" key="10">
    <source>
        <dbReference type="HAMAP-Rule" id="MF_00033"/>
    </source>
</evidence>
<dbReference type="InterPro" id="IPR007235">
    <property type="entry name" value="Glyco_trans_28_C"/>
</dbReference>
<organism evidence="13 14">
    <name type="scientific">Wohlfahrtiimonas larvae</name>
    <dbReference type="NCBI Taxonomy" id="1157986"/>
    <lineage>
        <taxon>Bacteria</taxon>
        <taxon>Pseudomonadati</taxon>
        <taxon>Pseudomonadota</taxon>
        <taxon>Gammaproteobacteria</taxon>
        <taxon>Cardiobacteriales</taxon>
        <taxon>Ignatzschineriaceae</taxon>
        <taxon>Wohlfahrtiimonas</taxon>
    </lineage>
</organism>
<evidence type="ECO:0000256" key="4">
    <source>
        <dbReference type="ARBA" id="ARBA00022679"/>
    </source>
</evidence>
<dbReference type="HAMAP" id="MF_00033">
    <property type="entry name" value="MurG"/>
    <property type="match status" value="1"/>
</dbReference>
<dbReference type="CDD" id="cd03785">
    <property type="entry name" value="GT28_MurG"/>
    <property type="match status" value="1"/>
</dbReference>
<gene>
    <name evidence="10 13" type="primary">murG</name>
    <name evidence="13" type="ORF">GCM10023338_11280</name>
</gene>
<dbReference type="InterPro" id="IPR004276">
    <property type="entry name" value="GlycoTrans_28_N"/>
</dbReference>
<protein>
    <recommendedName>
        <fullName evidence="10">UDP-N-acetylglucosamine--N-acetylmuramyl-(pentapeptide) pyrophosphoryl-undecaprenol N-acetylglucosamine transferase</fullName>
        <ecNumber evidence="10">2.4.1.227</ecNumber>
    </recommendedName>
    <alternativeName>
        <fullName evidence="10">Undecaprenyl-PP-MurNAc-pentapeptide-UDPGlcNAc GlcNAc transferase</fullName>
    </alternativeName>
</protein>
<keyword evidence="7 10" id="KW-0472">Membrane</keyword>
<comment type="caution">
    <text evidence="13">The sequence shown here is derived from an EMBL/GenBank/DDBJ whole genome shotgun (WGS) entry which is preliminary data.</text>
</comment>
<evidence type="ECO:0000259" key="12">
    <source>
        <dbReference type="Pfam" id="PF04101"/>
    </source>
</evidence>
<feature type="binding site" evidence="10">
    <location>
        <position position="193"/>
    </location>
    <ligand>
        <name>UDP-N-acetyl-alpha-D-glucosamine</name>
        <dbReference type="ChEBI" id="CHEBI:57705"/>
    </ligand>
</feature>
<feature type="binding site" evidence="10">
    <location>
        <position position="165"/>
    </location>
    <ligand>
        <name>UDP-N-acetyl-alpha-D-glucosamine</name>
        <dbReference type="ChEBI" id="CHEBI:57705"/>
    </ligand>
</feature>
<dbReference type="PANTHER" id="PTHR21015:SF22">
    <property type="entry name" value="GLYCOSYLTRANSFERASE"/>
    <property type="match status" value="1"/>
</dbReference>
<reference evidence="14" key="1">
    <citation type="journal article" date="2019" name="Int. J. Syst. Evol. Microbiol.">
        <title>The Global Catalogue of Microorganisms (GCM) 10K type strain sequencing project: providing services to taxonomists for standard genome sequencing and annotation.</title>
        <authorList>
            <consortium name="The Broad Institute Genomics Platform"/>
            <consortium name="The Broad Institute Genome Sequencing Center for Infectious Disease"/>
            <person name="Wu L."/>
            <person name="Ma J."/>
        </authorList>
    </citation>
    <scope>NUCLEOTIDE SEQUENCE [LARGE SCALE GENOMIC DNA]</scope>
    <source>
        <strain evidence="14">JCM 18424</strain>
    </source>
</reference>
<feature type="binding site" evidence="10">
    <location>
        <position position="128"/>
    </location>
    <ligand>
        <name>UDP-N-acetyl-alpha-D-glucosamine</name>
        <dbReference type="ChEBI" id="CHEBI:57705"/>
    </ligand>
</feature>
<evidence type="ECO:0000256" key="6">
    <source>
        <dbReference type="ARBA" id="ARBA00022984"/>
    </source>
</evidence>
<keyword evidence="6 10" id="KW-0573">Peptidoglycan synthesis</keyword>
<evidence type="ECO:0000256" key="1">
    <source>
        <dbReference type="ARBA" id="ARBA00022475"/>
    </source>
</evidence>
<dbReference type="Gene3D" id="3.40.50.2000">
    <property type="entry name" value="Glycogen Phosphorylase B"/>
    <property type="match status" value="2"/>
</dbReference>
<comment type="catalytic activity">
    <reaction evidence="10">
        <text>di-trans,octa-cis-undecaprenyl diphospho-N-acetyl-alpha-D-muramoyl-L-alanyl-D-glutamyl-meso-2,6-diaminopimeloyl-D-alanyl-D-alanine + UDP-N-acetyl-alpha-D-glucosamine = di-trans,octa-cis-undecaprenyl diphospho-[N-acetyl-alpha-D-glucosaminyl-(1-&gt;4)]-N-acetyl-alpha-D-muramoyl-L-alanyl-D-glutamyl-meso-2,6-diaminopimeloyl-D-alanyl-D-alanine + UDP + H(+)</text>
        <dbReference type="Rhea" id="RHEA:31227"/>
        <dbReference type="ChEBI" id="CHEBI:15378"/>
        <dbReference type="ChEBI" id="CHEBI:57705"/>
        <dbReference type="ChEBI" id="CHEBI:58223"/>
        <dbReference type="ChEBI" id="CHEBI:61387"/>
        <dbReference type="ChEBI" id="CHEBI:61388"/>
        <dbReference type="EC" id="2.4.1.227"/>
    </reaction>
</comment>
<dbReference type="NCBIfam" id="TIGR01133">
    <property type="entry name" value="murG"/>
    <property type="match status" value="1"/>
</dbReference>
<feature type="domain" description="Glycosyl transferase family 28 C-terminal" evidence="12">
    <location>
        <begin position="187"/>
        <end position="340"/>
    </location>
</feature>